<feature type="transmembrane region" description="Helical" evidence="1">
    <location>
        <begin position="23"/>
        <end position="51"/>
    </location>
</feature>
<proteinExistence type="predicted"/>
<keyword evidence="1" id="KW-0812">Transmembrane</keyword>
<dbReference type="AlphaFoldDB" id="A0A7R9A0T4"/>
<dbReference type="EMBL" id="LR900053">
    <property type="protein sequence ID" value="CAD7243977.1"/>
    <property type="molecule type" value="Genomic_DNA"/>
</dbReference>
<name>A0A7R9A0T4_9CRUS</name>
<protein>
    <submittedName>
        <fullName evidence="2">Uncharacterized protein</fullName>
    </submittedName>
</protein>
<dbReference type="EMBL" id="CAJPEV010000536">
    <property type="protein sequence ID" value="CAG0886243.1"/>
    <property type="molecule type" value="Genomic_DNA"/>
</dbReference>
<evidence type="ECO:0000313" key="2">
    <source>
        <dbReference type="EMBL" id="CAD7243977.1"/>
    </source>
</evidence>
<reference evidence="2" key="1">
    <citation type="submission" date="2020-11" db="EMBL/GenBank/DDBJ databases">
        <authorList>
            <person name="Tran Van P."/>
        </authorList>
    </citation>
    <scope>NUCLEOTIDE SEQUENCE</scope>
</reference>
<keyword evidence="1" id="KW-1133">Transmembrane helix</keyword>
<organism evidence="2">
    <name type="scientific">Darwinula stevensoni</name>
    <dbReference type="NCBI Taxonomy" id="69355"/>
    <lineage>
        <taxon>Eukaryota</taxon>
        <taxon>Metazoa</taxon>
        <taxon>Ecdysozoa</taxon>
        <taxon>Arthropoda</taxon>
        <taxon>Crustacea</taxon>
        <taxon>Oligostraca</taxon>
        <taxon>Ostracoda</taxon>
        <taxon>Podocopa</taxon>
        <taxon>Podocopida</taxon>
        <taxon>Darwinulocopina</taxon>
        <taxon>Darwinuloidea</taxon>
        <taxon>Darwinulidae</taxon>
        <taxon>Darwinula</taxon>
    </lineage>
</organism>
<gene>
    <name evidence="2" type="ORF">DSTB1V02_LOCUS3882</name>
</gene>
<dbReference type="Proteomes" id="UP000677054">
    <property type="component" value="Unassembled WGS sequence"/>
</dbReference>
<keyword evidence="1" id="KW-0472">Membrane</keyword>
<sequence length="109" mass="12054">MEVEGRGIGTAWYYASGPLQVEFVLVLLLVIDILVIVVSLIIATTSFLYAANKFLLPVAFLGRSLFGNENPLADLMNPNFWVHDDVNGFVHQLCYVFSIQWASSITSAT</sequence>
<accession>A0A7R9A0T4</accession>
<keyword evidence="3" id="KW-1185">Reference proteome</keyword>
<evidence type="ECO:0000256" key="1">
    <source>
        <dbReference type="SAM" id="Phobius"/>
    </source>
</evidence>
<evidence type="ECO:0000313" key="3">
    <source>
        <dbReference type="Proteomes" id="UP000677054"/>
    </source>
</evidence>